<organism evidence="11 12">
    <name type="scientific">Phaedon cochleariae</name>
    <name type="common">Mustard beetle</name>
    <dbReference type="NCBI Taxonomy" id="80249"/>
    <lineage>
        <taxon>Eukaryota</taxon>
        <taxon>Metazoa</taxon>
        <taxon>Ecdysozoa</taxon>
        <taxon>Arthropoda</taxon>
        <taxon>Hexapoda</taxon>
        <taxon>Insecta</taxon>
        <taxon>Pterygota</taxon>
        <taxon>Neoptera</taxon>
        <taxon>Endopterygota</taxon>
        <taxon>Coleoptera</taxon>
        <taxon>Polyphaga</taxon>
        <taxon>Cucujiformia</taxon>
        <taxon>Chrysomeloidea</taxon>
        <taxon>Chrysomelidae</taxon>
        <taxon>Chrysomelinae</taxon>
        <taxon>Chrysomelini</taxon>
        <taxon>Phaedon</taxon>
    </lineage>
</organism>
<evidence type="ECO:0000256" key="4">
    <source>
        <dbReference type="ARBA" id="ARBA00021752"/>
    </source>
</evidence>
<reference evidence="11" key="2">
    <citation type="submission" date="2022-10" db="EMBL/GenBank/DDBJ databases">
        <authorList>
            <consortium name="ENA_rothamsted_submissions"/>
            <consortium name="culmorum"/>
            <person name="King R."/>
        </authorList>
    </citation>
    <scope>NUCLEOTIDE SEQUENCE</scope>
</reference>
<dbReference type="PROSITE" id="PS50096">
    <property type="entry name" value="IQ"/>
    <property type="match status" value="1"/>
</dbReference>
<comment type="similarity">
    <text evidence="3">Belongs to the DRC10 family.</text>
</comment>
<evidence type="ECO:0000256" key="8">
    <source>
        <dbReference type="ARBA" id="ARBA00023212"/>
    </source>
</evidence>
<protein>
    <recommendedName>
        <fullName evidence="4">Dynein regulatory complex protein 10</fullName>
    </recommendedName>
</protein>
<sequence length="483" mass="57468">MPNFSPRSILEDLNMDDEFMEVFDRYKERELDPAEMDLKIQADRVIYVINRCLAKLYILAHLPFLLKNDAELLRKYMKPMEVLFVLELLNSWGTNFNTSRYEKTFEYYEYLKEIDPKNGNYIPLSTKQSDTTLRPSAAPKDAFEATDPYIANMIDLLFYNKCLQPVIKTAKNPRVDRNIMSIIKQFQELREIAKKTLYVTGDEEEALDKELRRAFKSNDLLAAIIDDLKEELEKQRKELGDQLNEKVKIFEMYHEKMENIKEDFQQQYSNILHESEKIMMHKSNESEIRQAELAEDAKKLIAQYETLLDDHLNQEKISRSKRFKAETQLQNWLTKFDQDIGDKQGQYEKLKQEYDEKKAETEKLEELLEEQEDEYISLMEEKRVEEERIYNEMAYHLLINRAARKIQRYWRAYRERRAKRKGKKGKGGKKSRFEFKAPRIIVTRTSDPNVALGTDKKIKQHVFESLSNPNSEVFTKKESTPIF</sequence>
<dbReference type="OrthoDB" id="536093at2759"/>
<evidence type="ECO:0000256" key="6">
    <source>
        <dbReference type="ARBA" id="ARBA00022846"/>
    </source>
</evidence>
<name>A0A9N9SBD0_PHACE</name>
<feature type="coiled-coil region" evidence="10">
    <location>
        <begin position="340"/>
        <end position="388"/>
    </location>
</feature>
<keyword evidence="8" id="KW-0206">Cytoskeleton</keyword>
<evidence type="ECO:0000256" key="9">
    <source>
        <dbReference type="ARBA" id="ARBA00023273"/>
    </source>
</evidence>
<keyword evidence="9" id="KW-0966">Cell projection</keyword>
<dbReference type="InterPro" id="IPR042815">
    <property type="entry name" value="DRC10"/>
</dbReference>
<keyword evidence="6" id="KW-0282">Flagellum</keyword>
<evidence type="ECO:0000313" key="12">
    <source>
        <dbReference type="Proteomes" id="UP001153737"/>
    </source>
</evidence>
<comment type="subcellular location">
    <subcellularLocation>
        <location evidence="2">Cytoplasm</location>
        <location evidence="2">Cytoskeleton</location>
        <location evidence="2">Flagellum axoneme</location>
    </subcellularLocation>
</comment>
<evidence type="ECO:0000256" key="10">
    <source>
        <dbReference type="SAM" id="Coils"/>
    </source>
</evidence>
<evidence type="ECO:0000313" key="11">
    <source>
        <dbReference type="EMBL" id="CAG9813381.1"/>
    </source>
</evidence>
<dbReference type="PANTHER" id="PTHR31598:SF1">
    <property type="entry name" value="DYNEIN REGULATORY COMPLEX PROTEIN 10"/>
    <property type="match status" value="1"/>
</dbReference>
<proteinExistence type="inferred from homology"/>
<evidence type="ECO:0000256" key="3">
    <source>
        <dbReference type="ARBA" id="ARBA00009071"/>
    </source>
</evidence>
<evidence type="ECO:0000256" key="1">
    <source>
        <dbReference type="ARBA" id="ARBA00003029"/>
    </source>
</evidence>
<keyword evidence="10" id="KW-0175">Coiled coil</keyword>
<feature type="coiled-coil region" evidence="10">
    <location>
        <begin position="218"/>
        <end position="249"/>
    </location>
</feature>
<dbReference type="PANTHER" id="PTHR31598">
    <property type="entry name" value="IQ DOMAIN-CONTAINING PROTEIN D"/>
    <property type="match status" value="1"/>
</dbReference>
<evidence type="ECO:0000256" key="5">
    <source>
        <dbReference type="ARBA" id="ARBA00022490"/>
    </source>
</evidence>
<keyword evidence="12" id="KW-1185">Reference proteome</keyword>
<comment type="function">
    <text evidence="1">Component of the nexin-dynein regulatory complex (N-DRC), a key regulator of ciliary/flagellar motility which maintains the alignment and integrity of the distal axoneme and regulates microtubule sliding in motile axonemes.</text>
</comment>
<keyword evidence="5" id="KW-0963">Cytoplasm</keyword>
<evidence type="ECO:0000256" key="2">
    <source>
        <dbReference type="ARBA" id="ARBA00004611"/>
    </source>
</evidence>
<evidence type="ECO:0000256" key="7">
    <source>
        <dbReference type="ARBA" id="ARBA00023069"/>
    </source>
</evidence>
<dbReference type="Proteomes" id="UP001153737">
    <property type="component" value="Chromosome 1"/>
</dbReference>
<gene>
    <name evidence="11" type="ORF">PHAECO_LOCUS342</name>
</gene>
<dbReference type="AlphaFoldDB" id="A0A9N9SBD0"/>
<dbReference type="EMBL" id="OU896707">
    <property type="protein sequence ID" value="CAG9813381.1"/>
    <property type="molecule type" value="Genomic_DNA"/>
</dbReference>
<keyword evidence="7" id="KW-0969">Cilium</keyword>
<reference evidence="11" key="1">
    <citation type="submission" date="2022-01" db="EMBL/GenBank/DDBJ databases">
        <authorList>
            <person name="King R."/>
        </authorList>
    </citation>
    <scope>NUCLEOTIDE SEQUENCE</scope>
</reference>
<accession>A0A9N9SBD0</accession>